<name>A0A7J7DIE4_TRIWF</name>
<reference evidence="1 2" key="1">
    <citation type="journal article" date="2020" name="Nat. Commun.">
        <title>Genome of Tripterygium wilfordii and identification of cytochrome P450 involved in triptolide biosynthesis.</title>
        <authorList>
            <person name="Tu L."/>
            <person name="Su P."/>
            <person name="Zhang Z."/>
            <person name="Gao L."/>
            <person name="Wang J."/>
            <person name="Hu T."/>
            <person name="Zhou J."/>
            <person name="Zhang Y."/>
            <person name="Zhao Y."/>
            <person name="Liu Y."/>
            <person name="Song Y."/>
            <person name="Tong Y."/>
            <person name="Lu Y."/>
            <person name="Yang J."/>
            <person name="Xu C."/>
            <person name="Jia M."/>
            <person name="Peters R.J."/>
            <person name="Huang L."/>
            <person name="Gao W."/>
        </authorList>
    </citation>
    <scope>NUCLEOTIDE SEQUENCE [LARGE SCALE GENOMIC DNA]</scope>
    <source>
        <strain evidence="2">cv. XIE 37</strain>
        <tissue evidence="1">Leaf</tissue>
    </source>
</reference>
<protein>
    <submittedName>
        <fullName evidence="1">Vacuolar sorting protein 9 domain</fullName>
    </submittedName>
</protein>
<evidence type="ECO:0000313" key="1">
    <source>
        <dbReference type="EMBL" id="KAF5745826.1"/>
    </source>
</evidence>
<dbReference type="OrthoDB" id="662260at2759"/>
<dbReference type="InterPro" id="IPR011990">
    <property type="entry name" value="TPR-like_helical_dom_sf"/>
</dbReference>
<keyword evidence="2" id="KW-1185">Reference proteome</keyword>
<dbReference type="AlphaFoldDB" id="A0A7J7DIE4"/>
<organism evidence="1 2">
    <name type="scientific">Tripterygium wilfordii</name>
    <name type="common">Thunder God vine</name>
    <dbReference type="NCBI Taxonomy" id="458696"/>
    <lineage>
        <taxon>Eukaryota</taxon>
        <taxon>Viridiplantae</taxon>
        <taxon>Streptophyta</taxon>
        <taxon>Embryophyta</taxon>
        <taxon>Tracheophyta</taxon>
        <taxon>Spermatophyta</taxon>
        <taxon>Magnoliopsida</taxon>
        <taxon>eudicotyledons</taxon>
        <taxon>Gunneridae</taxon>
        <taxon>Pentapetalae</taxon>
        <taxon>rosids</taxon>
        <taxon>fabids</taxon>
        <taxon>Celastrales</taxon>
        <taxon>Celastraceae</taxon>
        <taxon>Tripterygium</taxon>
    </lineage>
</organism>
<dbReference type="Gene3D" id="1.25.40.10">
    <property type="entry name" value="Tetratricopeptide repeat domain"/>
    <property type="match status" value="1"/>
</dbReference>
<dbReference type="InParanoid" id="A0A7J7DIE4"/>
<evidence type="ECO:0000313" key="2">
    <source>
        <dbReference type="Proteomes" id="UP000593562"/>
    </source>
</evidence>
<dbReference type="InterPro" id="IPR044190">
    <property type="entry name" value="THA8-like"/>
</dbReference>
<dbReference type="Proteomes" id="UP000593562">
    <property type="component" value="Unassembled WGS sequence"/>
</dbReference>
<dbReference type="GO" id="GO:0009658">
    <property type="term" value="P:chloroplast organization"/>
    <property type="evidence" value="ECO:0007669"/>
    <property type="project" value="InterPro"/>
</dbReference>
<dbReference type="GO" id="GO:0003723">
    <property type="term" value="F:RNA binding"/>
    <property type="evidence" value="ECO:0007669"/>
    <property type="project" value="InterPro"/>
</dbReference>
<dbReference type="EMBL" id="JAAARO010000007">
    <property type="protein sequence ID" value="KAF5745826.1"/>
    <property type="molecule type" value="Genomic_DNA"/>
</dbReference>
<dbReference type="PANTHER" id="PTHR47594:SF4">
    <property type="entry name" value="OS04G0475500 PROTEIN"/>
    <property type="match status" value="1"/>
</dbReference>
<dbReference type="PANTHER" id="PTHR47594">
    <property type="entry name" value="PPR CONTAINING PLANT-LIKE PROTEIN"/>
    <property type="match status" value="1"/>
</dbReference>
<dbReference type="GO" id="GO:0000373">
    <property type="term" value="P:Group II intron splicing"/>
    <property type="evidence" value="ECO:0007669"/>
    <property type="project" value="InterPro"/>
</dbReference>
<accession>A0A7J7DIE4</accession>
<proteinExistence type="predicted"/>
<sequence length="244" mass="28545">MTTTTATKWLLAAQSPFPCGWRAGTKPDNRTTMRIRMARDNTKSRMPLQRGRILSIEAIQAVQSLKRAKPQEINQVLNFKFLRLLKRDMVAVLRELLRQNNCPLALMVFEEIRKELWYRPQVSLYAEMVTVFANNGFFEEVELLCSYLNSERDFLPELEGFNALFRSLLRFKLVGLVMECYKLMRSLGGEPDRSLYRVLINGLESMGERWQCCIVRWDAQKDFGESLEFLEEEEEEEEVTLSHS</sequence>
<gene>
    <name evidence="1" type="ORF">HS088_TW07G01420</name>
</gene>
<comment type="caution">
    <text evidence="1">The sequence shown here is derived from an EMBL/GenBank/DDBJ whole genome shotgun (WGS) entry which is preliminary data.</text>
</comment>